<dbReference type="EMBL" id="CAJJDN010000099">
    <property type="protein sequence ID" value="CAD8111713.1"/>
    <property type="molecule type" value="Genomic_DNA"/>
</dbReference>
<keyword evidence="2" id="KW-1185">Reference proteome</keyword>
<name>A0A8S1Q8M6_9CILI</name>
<gene>
    <name evidence="1" type="ORF">PSON_ATCC_30995.1.T0990019</name>
</gene>
<dbReference type="Proteomes" id="UP000692954">
    <property type="component" value="Unassembled WGS sequence"/>
</dbReference>
<accession>A0A8S1Q8M6</accession>
<evidence type="ECO:0000313" key="1">
    <source>
        <dbReference type="EMBL" id="CAD8111713.1"/>
    </source>
</evidence>
<protein>
    <submittedName>
        <fullName evidence="1">Uncharacterized protein</fullName>
    </submittedName>
</protein>
<comment type="caution">
    <text evidence="1">The sequence shown here is derived from an EMBL/GenBank/DDBJ whole genome shotgun (WGS) entry which is preliminary data.</text>
</comment>
<organism evidence="1 2">
    <name type="scientific">Paramecium sonneborni</name>
    <dbReference type="NCBI Taxonomy" id="65129"/>
    <lineage>
        <taxon>Eukaryota</taxon>
        <taxon>Sar</taxon>
        <taxon>Alveolata</taxon>
        <taxon>Ciliophora</taxon>
        <taxon>Intramacronucleata</taxon>
        <taxon>Oligohymenophorea</taxon>
        <taxon>Peniculida</taxon>
        <taxon>Parameciidae</taxon>
        <taxon>Paramecium</taxon>
    </lineage>
</organism>
<dbReference type="AlphaFoldDB" id="A0A8S1Q8M6"/>
<proteinExistence type="predicted"/>
<sequence>MNNEYNKIAQILNWNKFQEEFKNKCLGHNFNICLTNQASKMNSHFQNYFYDFLEFKKHRQLEYKNYIYKHHLFKLLQLQNWLSQAYILFK</sequence>
<evidence type="ECO:0000313" key="2">
    <source>
        <dbReference type="Proteomes" id="UP000692954"/>
    </source>
</evidence>
<reference evidence="1" key="1">
    <citation type="submission" date="2021-01" db="EMBL/GenBank/DDBJ databases">
        <authorList>
            <consortium name="Genoscope - CEA"/>
            <person name="William W."/>
        </authorList>
    </citation>
    <scope>NUCLEOTIDE SEQUENCE</scope>
</reference>